<gene>
    <name evidence="9" type="ORF">OVN521_LOCUS22129</name>
    <name evidence="8" type="ORF">UXM345_LOCUS12384</name>
    <name evidence="6" type="ORF">WKI299_LOCUS2716</name>
    <name evidence="7" type="ORF">XDN619_LOCUS12199</name>
</gene>
<dbReference type="EMBL" id="CAJOBG010004733">
    <property type="protein sequence ID" value="CAF4123799.1"/>
    <property type="molecule type" value="Genomic_DNA"/>
</dbReference>
<evidence type="ECO:0000259" key="5">
    <source>
        <dbReference type="PROSITE" id="PS50089"/>
    </source>
</evidence>
<sequence length="574" mass="67285">MQIKSSYASLLRRIRDQFFQDQRNKLLQHTELIFVHLFISIAITIIFRFPNDLYNSWNGPFVMNLKQFRDHLETNYNLLDFWGLLSFHSILFQPQYLQVELGIGAIASDASTVYTGYSEYIWSGSLKSTFDRVVEPTINTPNTTLYIKFAANGQSYADLQYPYRFQSFSITTLRCIVKQIGIPAQQFLNWPEKQLYTKSIEEIYQRNPSLINKTVIKRCGILLGYLYGPSTESISNKYRSGEYMFNEDVRVFDVSANYSAFLSHALLGVLICSLIYNLLCHSKNVIDYLRLPSEHLTDAIKRQLMKLDGISLEELGNVLSETPSENNYHNNLFIINEKHLIMLKLDLNESSARILRRFDSETLFIVIGIDTITEVLPRGIVISDNDRTENIDFSLNTIRYHHDRAEWLHARLMILCSQYRYLCEQQALRDEEEEMQRHLQRMIEQERERRLQYLIDEETEHQIREYGDDFNRMLQGITSASPRVIAEYRMNGPLTINDGLMFEECPICITDYQTDQQYARWSCPGQHIFHFNCMLDVLRTDNRCPMCRHAVEAANILDAYFSNWLMQLTVLDDL</sequence>
<dbReference type="Proteomes" id="UP000663842">
    <property type="component" value="Unassembled WGS sequence"/>
</dbReference>
<keyword evidence="4" id="KW-0812">Transmembrane</keyword>
<evidence type="ECO:0000256" key="2">
    <source>
        <dbReference type="ARBA" id="ARBA00022833"/>
    </source>
</evidence>
<keyword evidence="11" id="KW-1185">Reference proteome</keyword>
<evidence type="ECO:0000313" key="11">
    <source>
        <dbReference type="Proteomes" id="UP000663866"/>
    </source>
</evidence>
<evidence type="ECO:0000256" key="3">
    <source>
        <dbReference type="PROSITE-ProRule" id="PRU00175"/>
    </source>
</evidence>
<dbReference type="InterPro" id="IPR013083">
    <property type="entry name" value="Znf_RING/FYVE/PHD"/>
</dbReference>
<evidence type="ECO:0000313" key="10">
    <source>
        <dbReference type="Proteomes" id="UP000663842"/>
    </source>
</evidence>
<organism evidence="8 10">
    <name type="scientific">Rotaria magnacalcarata</name>
    <dbReference type="NCBI Taxonomy" id="392030"/>
    <lineage>
        <taxon>Eukaryota</taxon>
        <taxon>Metazoa</taxon>
        <taxon>Spiralia</taxon>
        <taxon>Gnathifera</taxon>
        <taxon>Rotifera</taxon>
        <taxon>Eurotatoria</taxon>
        <taxon>Bdelloidea</taxon>
        <taxon>Philodinida</taxon>
        <taxon>Philodinidae</taxon>
        <taxon>Rotaria</taxon>
    </lineage>
</organism>
<dbReference type="SUPFAM" id="SSF57850">
    <property type="entry name" value="RING/U-box"/>
    <property type="match status" value="1"/>
</dbReference>
<evidence type="ECO:0000313" key="8">
    <source>
        <dbReference type="EMBL" id="CAF3934416.1"/>
    </source>
</evidence>
<evidence type="ECO:0000256" key="1">
    <source>
        <dbReference type="ARBA" id="ARBA00022771"/>
    </source>
</evidence>
<dbReference type="AlphaFoldDB" id="A0A819JJD4"/>
<evidence type="ECO:0000313" key="7">
    <source>
        <dbReference type="EMBL" id="CAF2069197.1"/>
    </source>
</evidence>
<dbReference type="Pfam" id="PF13639">
    <property type="entry name" value="zf-RING_2"/>
    <property type="match status" value="1"/>
</dbReference>
<dbReference type="Gene3D" id="3.30.40.10">
    <property type="entry name" value="Zinc/RING finger domain, C3HC4 (zinc finger)"/>
    <property type="match status" value="1"/>
</dbReference>
<keyword evidence="4" id="KW-1133">Transmembrane helix</keyword>
<keyword evidence="1 3" id="KW-0479">Metal-binding</keyword>
<dbReference type="InterPro" id="IPR001841">
    <property type="entry name" value="Znf_RING"/>
</dbReference>
<dbReference type="Proteomes" id="UP000663856">
    <property type="component" value="Unassembled WGS sequence"/>
</dbReference>
<feature type="domain" description="RING-type" evidence="5">
    <location>
        <begin position="505"/>
        <end position="548"/>
    </location>
</feature>
<evidence type="ECO:0000256" key="4">
    <source>
        <dbReference type="SAM" id="Phobius"/>
    </source>
</evidence>
<dbReference type="Proteomes" id="UP000663866">
    <property type="component" value="Unassembled WGS sequence"/>
</dbReference>
<keyword evidence="1 3" id="KW-0863">Zinc-finger</keyword>
<evidence type="ECO:0000313" key="6">
    <source>
        <dbReference type="EMBL" id="CAF1958399.1"/>
    </source>
</evidence>
<dbReference type="EMBL" id="CAJNRG010004785">
    <property type="protein sequence ID" value="CAF2069197.1"/>
    <property type="molecule type" value="Genomic_DNA"/>
</dbReference>
<keyword evidence="2" id="KW-0862">Zinc</keyword>
<name>A0A819JJD4_9BILA</name>
<dbReference type="EMBL" id="CAJNRF010000392">
    <property type="protein sequence ID" value="CAF1958399.1"/>
    <property type="molecule type" value="Genomic_DNA"/>
</dbReference>
<comment type="caution">
    <text evidence="8">The sequence shown here is derived from an EMBL/GenBank/DDBJ whole genome shotgun (WGS) entry which is preliminary data.</text>
</comment>
<dbReference type="PROSITE" id="PS50089">
    <property type="entry name" value="ZF_RING_2"/>
    <property type="match status" value="1"/>
</dbReference>
<reference evidence="8" key="1">
    <citation type="submission" date="2021-02" db="EMBL/GenBank/DDBJ databases">
        <authorList>
            <person name="Nowell W R."/>
        </authorList>
    </citation>
    <scope>NUCLEOTIDE SEQUENCE</scope>
</reference>
<protein>
    <recommendedName>
        <fullName evidence="5">RING-type domain-containing protein</fullName>
    </recommendedName>
</protein>
<feature type="transmembrane region" description="Helical" evidence="4">
    <location>
        <begin position="32"/>
        <end position="50"/>
    </location>
</feature>
<evidence type="ECO:0000313" key="9">
    <source>
        <dbReference type="EMBL" id="CAF4123799.1"/>
    </source>
</evidence>
<accession>A0A819JJD4</accession>
<dbReference type="GO" id="GO:0008270">
    <property type="term" value="F:zinc ion binding"/>
    <property type="evidence" value="ECO:0007669"/>
    <property type="project" value="UniProtKB-KW"/>
</dbReference>
<dbReference type="Proteomes" id="UP000663887">
    <property type="component" value="Unassembled WGS sequence"/>
</dbReference>
<proteinExistence type="predicted"/>
<dbReference type="EMBL" id="CAJOBF010001288">
    <property type="protein sequence ID" value="CAF3934416.1"/>
    <property type="molecule type" value="Genomic_DNA"/>
</dbReference>
<keyword evidence="4" id="KW-0472">Membrane</keyword>